<proteinExistence type="inferred from homology"/>
<protein>
    <submittedName>
        <fullName evidence="3">SDR family oxidoreductase</fullName>
    </submittedName>
</protein>
<dbReference type="PANTHER" id="PTHR42760">
    <property type="entry name" value="SHORT-CHAIN DEHYDROGENASES/REDUCTASES FAMILY MEMBER"/>
    <property type="match status" value="1"/>
</dbReference>
<name>A0A8J6U1W2_9HYPH</name>
<dbReference type="FunFam" id="3.40.50.720:FF:000084">
    <property type="entry name" value="Short-chain dehydrogenase reductase"/>
    <property type="match status" value="1"/>
</dbReference>
<gene>
    <name evidence="3" type="ORF">ICI42_22420</name>
</gene>
<dbReference type="SUPFAM" id="SSF51735">
    <property type="entry name" value="NAD(P)-binding Rossmann-fold domains"/>
    <property type="match status" value="1"/>
</dbReference>
<dbReference type="PRINTS" id="PR00081">
    <property type="entry name" value="GDHRDH"/>
</dbReference>
<dbReference type="Pfam" id="PF13561">
    <property type="entry name" value="adh_short_C2"/>
    <property type="match status" value="1"/>
</dbReference>
<dbReference type="InterPro" id="IPR002347">
    <property type="entry name" value="SDR_fam"/>
</dbReference>
<keyword evidence="4" id="KW-1185">Reference proteome</keyword>
<dbReference type="InterPro" id="IPR036291">
    <property type="entry name" value="NAD(P)-bd_dom_sf"/>
</dbReference>
<accession>A0A8J6U1W2</accession>
<reference evidence="3" key="1">
    <citation type="submission" date="2020-09" db="EMBL/GenBank/DDBJ databases">
        <title>Genome seq and assembly of Tianweitania sp.</title>
        <authorList>
            <person name="Chhetri G."/>
        </authorList>
    </citation>
    <scope>NUCLEOTIDE SEQUENCE</scope>
    <source>
        <strain evidence="3">Rool2</strain>
    </source>
</reference>
<dbReference type="CDD" id="cd05233">
    <property type="entry name" value="SDR_c"/>
    <property type="match status" value="1"/>
</dbReference>
<dbReference type="NCBIfam" id="NF005559">
    <property type="entry name" value="PRK07231.1"/>
    <property type="match status" value="1"/>
</dbReference>
<dbReference type="AlphaFoldDB" id="A0A8J6U1W2"/>
<evidence type="ECO:0000313" key="4">
    <source>
        <dbReference type="Proteomes" id="UP000643405"/>
    </source>
</evidence>
<dbReference type="EMBL" id="JACVVX010000013">
    <property type="protein sequence ID" value="MBD0417401.1"/>
    <property type="molecule type" value="Genomic_DNA"/>
</dbReference>
<dbReference type="PROSITE" id="PS51257">
    <property type="entry name" value="PROKAR_LIPOPROTEIN"/>
    <property type="match status" value="1"/>
</dbReference>
<evidence type="ECO:0000256" key="1">
    <source>
        <dbReference type="ARBA" id="ARBA00006484"/>
    </source>
</evidence>
<dbReference type="PRINTS" id="PR00080">
    <property type="entry name" value="SDRFAMILY"/>
</dbReference>
<dbReference type="GO" id="GO:0048038">
    <property type="term" value="F:quinone binding"/>
    <property type="evidence" value="ECO:0007669"/>
    <property type="project" value="TreeGrafter"/>
</dbReference>
<dbReference type="GO" id="GO:0016616">
    <property type="term" value="F:oxidoreductase activity, acting on the CH-OH group of donors, NAD or NADP as acceptor"/>
    <property type="evidence" value="ECO:0007669"/>
    <property type="project" value="TreeGrafter"/>
</dbReference>
<dbReference type="Proteomes" id="UP000643405">
    <property type="component" value="Unassembled WGS sequence"/>
</dbReference>
<dbReference type="GO" id="GO:0006633">
    <property type="term" value="P:fatty acid biosynthetic process"/>
    <property type="evidence" value="ECO:0007669"/>
    <property type="project" value="TreeGrafter"/>
</dbReference>
<dbReference type="RefSeq" id="WP_188166842.1">
    <property type="nucleotide sequence ID" value="NZ_JACVVX010000013.1"/>
</dbReference>
<dbReference type="Gene3D" id="3.40.50.720">
    <property type="entry name" value="NAD(P)-binding Rossmann-like Domain"/>
    <property type="match status" value="1"/>
</dbReference>
<organism evidence="3 4">
    <name type="scientific">Oryzicola mucosus</name>
    <dbReference type="NCBI Taxonomy" id="2767425"/>
    <lineage>
        <taxon>Bacteria</taxon>
        <taxon>Pseudomonadati</taxon>
        <taxon>Pseudomonadota</taxon>
        <taxon>Alphaproteobacteria</taxon>
        <taxon>Hyphomicrobiales</taxon>
        <taxon>Phyllobacteriaceae</taxon>
        <taxon>Oryzicola</taxon>
    </lineage>
</organism>
<evidence type="ECO:0000313" key="3">
    <source>
        <dbReference type="EMBL" id="MBD0417401.1"/>
    </source>
</evidence>
<sequence>MKHRGKSAVVTGAANGIGLACAVRLANEGASVILADVDVEKAEQEAQSLVEQGFKAAAIRCDVSSRADIVAAIELAESHGDDLHIMVNNAGYSLKKDVLEVDDEDMHRLFNVNLMGAFYGTQEAARRMVKQGAGSIVNMSSMQAALVIPDQLPYGVTKAGINQLTRVNAVALAPKGVRVNAVGPGTILTAASQRSVLQNDAARRSVLSRIPMARLGRTEEVAGVISFLASDDASYVTGQVIYIDGGRNCLNLTVPVSED</sequence>
<evidence type="ECO:0000256" key="2">
    <source>
        <dbReference type="ARBA" id="ARBA00023002"/>
    </source>
</evidence>
<comment type="similarity">
    <text evidence="1">Belongs to the short-chain dehydrogenases/reductases (SDR) family.</text>
</comment>
<keyword evidence="2" id="KW-0560">Oxidoreductase</keyword>
<comment type="caution">
    <text evidence="3">The sequence shown here is derived from an EMBL/GenBank/DDBJ whole genome shotgun (WGS) entry which is preliminary data.</text>
</comment>
<dbReference type="PANTHER" id="PTHR42760:SF133">
    <property type="entry name" value="3-OXOACYL-[ACYL-CARRIER-PROTEIN] REDUCTASE"/>
    <property type="match status" value="1"/>
</dbReference>